<dbReference type="GO" id="GO:0003677">
    <property type="term" value="F:DNA binding"/>
    <property type="evidence" value="ECO:0007669"/>
    <property type="project" value="InterPro"/>
</dbReference>
<feature type="domain" description="RNA polymerase sigma factor 70 region 4 type 2" evidence="6">
    <location>
        <begin position="121"/>
        <end position="173"/>
    </location>
</feature>
<evidence type="ECO:0000256" key="3">
    <source>
        <dbReference type="ARBA" id="ARBA00023082"/>
    </source>
</evidence>
<organism evidence="7 8">
    <name type="scientific">Tistrella mobilis</name>
    <dbReference type="NCBI Taxonomy" id="171437"/>
    <lineage>
        <taxon>Bacteria</taxon>
        <taxon>Pseudomonadati</taxon>
        <taxon>Pseudomonadota</taxon>
        <taxon>Alphaproteobacteria</taxon>
        <taxon>Geminicoccales</taxon>
        <taxon>Geminicoccaceae</taxon>
        <taxon>Tistrella</taxon>
    </lineage>
</organism>
<dbReference type="InterPro" id="IPR013324">
    <property type="entry name" value="RNA_pol_sigma_r3/r4-like"/>
</dbReference>
<evidence type="ECO:0000313" key="8">
    <source>
        <dbReference type="Proteomes" id="UP000075787"/>
    </source>
</evidence>
<dbReference type="SUPFAM" id="SSF88659">
    <property type="entry name" value="Sigma3 and sigma4 domains of RNA polymerase sigma factors"/>
    <property type="match status" value="1"/>
</dbReference>
<name>A0A162L544_9PROT</name>
<dbReference type="GO" id="GO:0006352">
    <property type="term" value="P:DNA-templated transcription initiation"/>
    <property type="evidence" value="ECO:0007669"/>
    <property type="project" value="InterPro"/>
</dbReference>
<dbReference type="RefSeq" id="WP_062763688.1">
    <property type="nucleotide sequence ID" value="NZ_CP121045.1"/>
</dbReference>
<dbReference type="PANTHER" id="PTHR43133">
    <property type="entry name" value="RNA POLYMERASE ECF-TYPE SIGMA FACTO"/>
    <property type="match status" value="1"/>
</dbReference>
<evidence type="ECO:0000259" key="5">
    <source>
        <dbReference type="Pfam" id="PF04542"/>
    </source>
</evidence>
<dbReference type="AlphaFoldDB" id="A0A162L544"/>
<dbReference type="Proteomes" id="UP000075787">
    <property type="component" value="Unassembled WGS sequence"/>
</dbReference>
<dbReference type="Pfam" id="PF04542">
    <property type="entry name" value="Sigma70_r2"/>
    <property type="match status" value="1"/>
</dbReference>
<keyword evidence="3" id="KW-0731">Sigma factor</keyword>
<dbReference type="InterPro" id="IPR013325">
    <property type="entry name" value="RNA_pol_sigma_r2"/>
</dbReference>
<dbReference type="PANTHER" id="PTHR43133:SF63">
    <property type="entry name" value="RNA POLYMERASE SIGMA FACTOR FECI-RELATED"/>
    <property type="match status" value="1"/>
</dbReference>
<sequence length="182" mass="20335">MPIVLLATGFGLDQNPDRLDTFLAHRGALVSYATRIVGERADAEDVVQDAYLRFEAAEPERRLDEPRAYLFRIVRNLALDLRRRIGRDHLRRAADAGAALAGLATDDPSPETEAEARSDLRRLSAAMAELPARTRQALELHRLQGLTIREIAARLGISTGLAHALVTDGLEHCRQRLRERDR</sequence>
<evidence type="ECO:0000256" key="2">
    <source>
        <dbReference type="ARBA" id="ARBA00023015"/>
    </source>
</evidence>
<protein>
    <submittedName>
        <fullName evidence="7">RNA polymerase subunit sigma-24</fullName>
    </submittedName>
</protein>
<dbReference type="GeneID" id="97243381"/>
<dbReference type="SUPFAM" id="SSF88946">
    <property type="entry name" value="Sigma2 domain of RNA polymerase sigma factors"/>
    <property type="match status" value="1"/>
</dbReference>
<comment type="similarity">
    <text evidence="1">Belongs to the sigma-70 factor family. ECF subfamily.</text>
</comment>
<reference evidence="7 8" key="1">
    <citation type="submission" date="2015-12" db="EMBL/GenBank/DDBJ databases">
        <title>Genome sequence of Tistrella mobilis MCCC 1A02139.</title>
        <authorList>
            <person name="Lu L."/>
            <person name="Lai Q."/>
            <person name="Shao Z."/>
            <person name="Qian P."/>
        </authorList>
    </citation>
    <scope>NUCLEOTIDE SEQUENCE [LARGE SCALE GENOMIC DNA]</scope>
    <source>
        <strain evidence="7 8">MCCC 1A02139</strain>
    </source>
</reference>
<accession>A0A162L544</accession>
<evidence type="ECO:0000313" key="7">
    <source>
        <dbReference type="EMBL" id="KYO53378.1"/>
    </source>
</evidence>
<gene>
    <name evidence="7" type="ORF">AUP44_26780</name>
</gene>
<comment type="caution">
    <text evidence="7">The sequence shown here is derived from an EMBL/GenBank/DDBJ whole genome shotgun (WGS) entry which is preliminary data.</text>
</comment>
<feature type="domain" description="RNA polymerase sigma-70 region 2" evidence="5">
    <location>
        <begin position="23"/>
        <end position="86"/>
    </location>
</feature>
<keyword evidence="4" id="KW-0804">Transcription</keyword>
<dbReference type="EMBL" id="LPZR01000115">
    <property type="protein sequence ID" value="KYO53378.1"/>
    <property type="molecule type" value="Genomic_DNA"/>
</dbReference>
<dbReference type="Pfam" id="PF08281">
    <property type="entry name" value="Sigma70_r4_2"/>
    <property type="match status" value="1"/>
</dbReference>
<dbReference type="InterPro" id="IPR013249">
    <property type="entry name" value="RNA_pol_sigma70_r4_t2"/>
</dbReference>
<keyword evidence="2" id="KW-0805">Transcription regulation</keyword>
<dbReference type="InterPro" id="IPR036388">
    <property type="entry name" value="WH-like_DNA-bd_sf"/>
</dbReference>
<dbReference type="Gene3D" id="1.10.1740.10">
    <property type="match status" value="1"/>
</dbReference>
<evidence type="ECO:0000259" key="6">
    <source>
        <dbReference type="Pfam" id="PF08281"/>
    </source>
</evidence>
<evidence type="ECO:0000256" key="1">
    <source>
        <dbReference type="ARBA" id="ARBA00010641"/>
    </source>
</evidence>
<dbReference type="Gene3D" id="1.10.10.10">
    <property type="entry name" value="Winged helix-like DNA-binding domain superfamily/Winged helix DNA-binding domain"/>
    <property type="match status" value="1"/>
</dbReference>
<evidence type="ECO:0000256" key="4">
    <source>
        <dbReference type="ARBA" id="ARBA00023163"/>
    </source>
</evidence>
<dbReference type="GO" id="GO:0016987">
    <property type="term" value="F:sigma factor activity"/>
    <property type="evidence" value="ECO:0007669"/>
    <property type="project" value="UniProtKB-KW"/>
</dbReference>
<dbReference type="InterPro" id="IPR039425">
    <property type="entry name" value="RNA_pol_sigma-70-like"/>
</dbReference>
<dbReference type="NCBIfam" id="TIGR02937">
    <property type="entry name" value="sigma70-ECF"/>
    <property type="match status" value="1"/>
</dbReference>
<dbReference type="InterPro" id="IPR014284">
    <property type="entry name" value="RNA_pol_sigma-70_dom"/>
</dbReference>
<dbReference type="InterPro" id="IPR007627">
    <property type="entry name" value="RNA_pol_sigma70_r2"/>
</dbReference>
<proteinExistence type="inferred from homology"/>